<comment type="caution">
    <text evidence="1">The sequence shown here is derived from an EMBL/GenBank/DDBJ whole genome shotgun (WGS) entry which is preliminary data.</text>
</comment>
<dbReference type="Proteomes" id="UP000005336">
    <property type="component" value="Unassembled WGS sequence"/>
</dbReference>
<dbReference type="PATRIC" id="fig|1030841.3.peg.626"/>
<dbReference type="STRING" id="1030841.HMPREF9370_0634"/>
<protein>
    <submittedName>
        <fullName evidence="1">Uncharacterized protein</fullName>
    </submittedName>
</protein>
<reference evidence="1 2" key="1">
    <citation type="submission" date="2011-06" db="EMBL/GenBank/DDBJ databases">
        <authorList>
            <person name="Muzny D."/>
            <person name="Qin X."/>
            <person name="Deng J."/>
            <person name="Jiang H."/>
            <person name="Liu Y."/>
            <person name="Qu J."/>
            <person name="Song X.-Z."/>
            <person name="Zhang L."/>
            <person name="Thornton R."/>
            <person name="Coyle M."/>
            <person name="Francisco L."/>
            <person name="Jackson L."/>
            <person name="Javaid M."/>
            <person name="Korchina V."/>
            <person name="Kovar C."/>
            <person name="Mata R."/>
            <person name="Mathew T."/>
            <person name="Ngo R."/>
            <person name="Nguyen L."/>
            <person name="Nguyen N."/>
            <person name="Okwuonu G."/>
            <person name="Ongeri F."/>
            <person name="Pham C."/>
            <person name="Simmons D."/>
            <person name="Wilczek-Boney K."/>
            <person name="Hale W."/>
            <person name="Jakkamsetti A."/>
            <person name="Pham P."/>
            <person name="Ruth R."/>
            <person name="San Lucas F."/>
            <person name="Warren J."/>
            <person name="Zhang J."/>
            <person name="Zhao Z."/>
            <person name="Zhou C."/>
            <person name="Zhu D."/>
            <person name="Lee S."/>
            <person name="Bess C."/>
            <person name="Blankenburg K."/>
            <person name="Forbes L."/>
            <person name="Fu Q."/>
            <person name="Gubbala S."/>
            <person name="Hirani K."/>
            <person name="Jayaseelan J.C."/>
            <person name="Lara F."/>
            <person name="Munidasa M."/>
            <person name="Palculict T."/>
            <person name="Patil S."/>
            <person name="Pu L.-L."/>
            <person name="Saada N."/>
            <person name="Tang L."/>
            <person name="Weissenberger G."/>
            <person name="Zhu Y."/>
            <person name="Hemphill L."/>
            <person name="Shang Y."/>
            <person name="Youmans B."/>
            <person name="Ayvaz T."/>
            <person name="Ross M."/>
            <person name="Santibanez J."/>
            <person name="Aqrawi P."/>
            <person name="Gross S."/>
            <person name="Joshi V."/>
            <person name="Fowler G."/>
            <person name="Nazareth L."/>
            <person name="Reid J."/>
            <person name="Worley K."/>
            <person name="Petrosino J."/>
            <person name="Highlander S."/>
            <person name="Gibbs R."/>
        </authorList>
    </citation>
    <scope>NUCLEOTIDE SEQUENCE [LARGE SCALE GENOMIC DNA]</scope>
    <source>
        <strain evidence="1 2">9715</strain>
    </source>
</reference>
<name>G4CNH5_9NEIS</name>
<dbReference type="AlphaFoldDB" id="G4CNH5"/>
<dbReference type="HOGENOM" id="CLU_3155331_0_0_4"/>
<accession>G4CNH5</accession>
<organism evidence="1 2">
    <name type="scientific">Neisseria wadsworthii 9715</name>
    <dbReference type="NCBI Taxonomy" id="1030841"/>
    <lineage>
        <taxon>Bacteria</taxon>
        <taxon>Pseudomonadati</taxon>
        <taxon>Pseudomonadota</taxon>
        <taxon>Betaproteobacteria</taxon>
        <taxon>Neisseriales</taxon>
        <taxon>Neisseriaceae</taxon>
        <taxon>Neisseria</taxon>
    </lineage>
</organism>
<evidence type="ECO:0000313" key="1">
    <source>
        <dbReference type="EMBL" id="EGZ49989.1"/>
    </source>
</evidence>
<gene>
    <name evidence="1" type="ORF">HMPREF9370_0634</name>
</gene>
<evidence type="ECO:0000313" key="2">
    <source>
        <dbReference type="Proteomes" id="UP000005336"/>
    </source>
</evidence>
<dbReference type="EMBL" id="AGAZ01000026">
    <property type="protein sequence ID" value="EGZ49989.1"/>
    <property type="molecule type" value="Genomic_DNA"/>
</dbReference>
<keyword evidence="2" id="KW-1185">Reference proteome</keyword>
<proteinExistence type="predicted"/>
<sequence length="48" mass="5577">MRHGKILSLNKLPLTLQNRRCRRLDEFPVFCAEMGIPAVKSQSRHTRA</sequence>